<dbReference type="GO" id="GO:0051082">
    <property type="term" value="F:unfolded protein binding"/>
    <property type="evidence" value="ECO:0007669"/>
    <property type="project" value="TreeGrafter"/>
</dbReference>
<proteinExistence type="predicted"/>
<dbReference type="SMART" id="SM00271">
    <property type="entry name" value="DnaJ"/>
    <property type="match status" value="1"/>
</dbReference>
<dbReference type="PROSITE" id="PS50076">
    <property type="entry name" value="DNAJ_2"/>
    <property type="match status" value="1"/>
</dbReference>
<dbReference type="PANTHER" id="PTHR43096:SF52">
    <property type="entry name" value="DNAJ HOMOLOG 1, MITOCHONDRIAL-RELATED"/>
    <property type="match status" value="1"/>
</dbReference>
<dbReference type="EMBL" id="OU342829">
    <property type="protein sequence ID" value="CAG7581072.1"/>
    <property type="molecule type" value="Genomic_DNA"/>
</dbReference>
<reference evidence="3" key="1">
    <citation type="submission" date="2021-06" db="EMBL/GenBank/DDBJ databases">
        <authorList>
            <person name="Gannon L."/>
            <person name="Redgwell R T."/>
            <person name="Michniewski S."/>
            <person name="Harrison D C."/>
            <person name="Millard A."/>
        </authorList>
    </citation>
    <scope>NUCLEOTIDE SEQUENCE</scope>
</reference>
<dbReference type="Gene3D" id="2.60.260.20">
    <property type="entry name" value="Urease metallochaperone UreE, N-terminal domain"/>
    <property type="match status" value="1"/>
</dbReference>
<gene>
    <name evidence="3" type="primary">dnaJ</name>
    <name evidence="3" type="ORF">SLAVMIC_00651</name>
</gene>
<dbReference type="Pfam" id="PF00226">
    <property type="entry name" value="DnaJ"/>
    <property type="match status" value="1"/>
</dbReference>
<dbReference type="InterPro" id="IPR036410">
    <property type="entry name" value="HSP_DnaJ_Cys-rich_dom_sf"/>
</dbReference>
<organism evidence="3">
    <name type="scientific">uncultured marine phage</name>
    <dbReference type="NCBI Taxonomy" id="707152"/>
    <lineage>
        <taxon>Viruses</taxon>
        <taxon>environmental samples</taxon>
    </lineage>
</organism>
<dbReference type="SUPFAM" id="SSF57938">
    <property type="entry name" value="DnaJ/Hsp40 cysteine-rich domain"/>
    <property type="match status" value="1"/>
</dbReference>
<protein>
    <submittedName>
        <fullName evidence="3">Chaperone protein DnaJ</fullName>
    </submittedName>
</protein>
<evidence type="ECO:0000259" key="2">
    <source>
        <dbReference type="PROSITE" id="PS50076"/>
    </source>
</evidence>
<dbReference type="InterPro" id="IPR001623">
    <property type="entry name" value="DnaJ_domain"/>
</dbReference>
<dbReference type="InterPro" id="IPR036869">
    <property type="entry name" value="J_dom_sf"/>
</dbReference>
<name>A0A8D9C9A2_9VIRU</name>
<evidence type="ECO:0000256" key="1">
    <source>
        <dbReference type="ARBA" id="ARBA00023186"/>
    </source>
</evidence>
<keyword evidence="1" id="KW-0143">Chaperone</keyword>
<evidence type="ECO:0000313" key="3">
    <source>
        <dbReference type="EMBL" id="CAG7581072.1"/>
    </source>
</evidence>
<dbReference type="PANTHER" id="PTHR43096">
    <property type="entry name" value="DNAJ HOMOLOG 1, MITOCHONDRIAL-RELATED"/>
    <property type="match status" value="1"/>
</dbReference>
<dbReference type="PRINTS" id="PR00625">
    <property type="entry name" value="JDOMAIN"/>
</dbReference>
<accession>A0A8D9C9A2</accession>
<dbReference type="Gene3D" id="2.10.230.10">
    <property type="entry name" value="Heat shock protein DnaJ, cysteine-rich domain"/>
    <property type="match status" value="1"/>
</dbReference>
<dbReference type="CDD" id="cd06257">
    <property type="entry name" value="DnaJ"/>
    <property type="match status" value="1"/>
</dbReference>
<dbReference type="GO" id="GO:0042026">
    <property type="term" value="P:protein refolding"/>
    <property type="evidence" value="ECO:0007669"/>
    <property type="project" value="TreeGrafter"/>
</dbReference>
<sequence>MDKDLNYYKILDVSWDSNPKEMKTSYRNLSKKHHPDKNGGDDIEFTKIAEAYKILTSEELREEYDTTSRFGKTYDESLELYNFEFSNENVSTDQYQKDVKKFKKKELVDILIKMKEFKSVIEYDRYVSCKSCDGTGMNFEDHLYVFECDLCEGSGEWKDKMCPSCKGKGESSMKTCDNCGGDKVFEVTEKVRLSKKKFKDNKCKVEFKGNASKHEAGKVGNLYVIIEDTDATSNDT</sequence>
<feature type="domain" description="J" evidence="2">
    <location>
        <begin position="6"/>
        <end position="68"/>
    </location>
</feature>
<dbReference type="Gene3D" id="1.10.287.110">
    <property type="entry name" value="DnaJ domain"/>
    <property type="match status" value="1"/>
</dbReference>
<dbReference type="SUPFAM" id="SSF46565">
    <property type="entry name" value="Chaperone J-domain"/>
    <property type="match status" value="1"/>
</dbReference>